<dbReference type="Gene3D" id="1.20.120.290">
    <property type="entry name" value="Oxygen-evolving enhancer protein 3 (PsbQ), four-helix up-down bundle"/>
    <property type="match status" value="1"/>
</dbReference>
<dbReference type="EMBL" id="JAUJYN010000010">
    <property type="protein sequence ID" value="KAK1261786.1"/>
    <property type="molecule type" value="Genomic_DNA"/>
</dbReference>
<comment type="subcellular location">
    <subcellularLocation>
        <location evidence="1">Plastid</location>
        <location evidence="1">Chloroplast thylakoid membrane</location>
    </subcellularLocation>
</comment>
<dbReference type="SUPFAM" id="SSF101112">
    <property type="entry name" value="Oxygen-evolving enhancer protein 3"/>
    <property type="match status" value="1"/>
</dbReference>
<keyword evidence="3" id="KW-0934">Plastid</keyword>
<evidence type="ECO:0000256" key="1">
    <source>
        <dbReference type="ARBA" id="ARBA00004334"/>
    </source>
</evidence>
<evidence type="ECO:0000256" key="2">
    <source>
        <dbReference type="ARBA" id="ARBA00022528"/>
    </source>
</evidence>
<organism evidence="8 9">
    <name type="scientific">Acorus gramineus</name>
    <name type="common">Dwarf sweet flag</name>
    <dbReference type="NCBI Taxonomy" id="55184"/>
    <lineage>
        <taxon>Eukaryota</taxon>
        <taxon>Viridiplantae</taxon>
        <taxon>Streptophyta</taxon>
        <taxon>Embryophyta</taxon>
        <taxon>Tracheophyta</taxon>
        <taxon>Spermatophyta</taxon>
        <taxon>Magnoliopsida</taxon>
        <taxon>Liliopsida</taxon>
        <taxon>Acoraceae</taxon>
        <taxon>Acorus</taxon>
    </lineage>
</organism>
<keyword evidence="2" id="KW-0150">Chloroplast</keyword>
<dbReference type="Proteomes" id="UP001179952">
    <property type="component" value="Unassembled WGS sequence"/>
</dbReference>
<dbReference type="InterPro" id="IPR008797">
    <property type="entry name" value="PSII_PsbQ"/>
</dbReference>
<reference evidence="8" key="2">
    <citation type="submission" date="2023-06" db="EMBL/GenBank/DDBJ databases">
        <authorList>
            <person name="Ma L."/>
            <person name="Liu K.-W."/>
            <person name="Li Z."/>
            <person name="Hsiao Y.-Y."/>
            <person name="Qi Y."/>
            <person name="Fu T."/>
            <person name="Tang G."/>
            <person name="Zhang D."/>
            <person name="Sun W.-H."/>
            <person name="Liu D.-K."/>
            <person name="Li Y."/>
            <person name="Chen G.-Z."/>
            <person name="Liu X.-D."/>
            <person name="Liao X.-Y."/>
            <person name="Jiang Y.-T."/>
            <person name="Yu X."/>
            <person name="Hao Y."/>
            <person name="Huang J."/>
            <person name="Zhao X.-W."/>
            <person name="Ke S."/>
            <person name="Chen Y.-Y."/>
            <person name="Wu W.-L."/>
            <person name="Hsu J.-L."/>
            <person name="Lin Y.-F."/>
            <person name="Huang M.-D."/>
            <person name="Li C.-Y."/>
            <person name="Huang L."/>
            <person name="Wang Z.-W."/>
            <person name="Zhao X."/>
            <person name="Zhong W.-Y."/>
            <person name="Peng D.-H."/>
            <person name="Ahmad S."/>
            <person name="Lan S."/>
            <person name="Zhang J.-S."/>
            <person name="Tsai W.-C."/>
            <person name="Van De Peer Y."/>
            <person name="Liu Z.-J."/>
        </authorList>
    </citation>
    <scope>NUCLEOTIDE SEQUENCE</scope>
    <source>
        <strain evidence="8">SCP</strain>
        <tissue evidence="8">Leaves</tissue>
    </source>
</reference>
<dbReference type="GO" id="GO:0009767">
    <property type="term" value="P:photosynthetic electron transport chain"/>
    <property type="evidence" value="ECO:0007669"/>
    <property type="project" value="TreeGrafter"/>
</dbReference>
<comment type="caution">
    <text evidence="8">The sequence shown here is derived from an EMBL/GenBank/DDBJ whole genome shotgun (WGS) entry which is preliminary data.</text>
</comment>
<evidence type="ECO:0000313" key="8">
    <source>
        <dbReference type="EMBL" id="KAK1261786.1"/>
    </source>
</evidence>
<evidence type="ECO:0000256" key="4">
    <source>
        <dbReference type="ARBA" id="ARBA00022946"/>
    </source>
</evidence>
<keyword evidence="6" id="KW-0472">Membrane</keyword>
<proteinExistence type="inferred from homology"/>
<evidence type="ECO:0000256" key="6">
    <source>
        <dbReference type="ARBA" id="ARBA00023136"/>
    </source>
</evidence>
<dbReference type="GO" id="GO:0019898">
    <property type="term" value="C:extrinsic component of membrane"/>
    <property type="evidence" value="ECO:0007669"/>
    <property type="project" value="InterPro"/>
</dbReference>
<dbReference type="InterPro" id="IPR054099">
    <property type="entry name" value="PSII_PsbQ_pln"/>
</dbReference>
<keyword evidence="5" id="KW-0793">Thylakoid</keyword>
<evidence type="ECO:0000313" key="9">
    <source>
        <dbReference type="Proteomes" id="UP001179952"/>
    </source>
</evidence>
<sequence>MTEMQAMGSMRRIKQCAHELLTIGEMGDDDESWELMESDLRLKSVFFFIDFNRLISGALDEANKTVLTGLADELLYYMHELSNSVKSRSIPETQESYADAAVVLQQVMDALITPSLLDSEDQEENSSS</sequence>
<reference evidence="8" key="1">
    <citation type="journal article" date="2023" name="Nat. Commun.">
        <title>Diploid and tetraploid genomes of Acorus and the evolution of monocots.</title>
        <authorList>
            <person name="Ma L."/>
            <person name="Liu K.W."/>
            <person name="Li Z."/>
            <person name="Hsiao Y.Y."/>
            <person name="Qi Y."/>
            <person name="Fu T."/>
            <person name="Tang G.D."/>
            <person name="Zhang D."/>
            <person name="Sun W.H."/>
            <person name="Liu D.K."/>
            <person name="Li Y."/>
            <person name="Chen G.Z."/>
            <person name="Liu X.D."/>
            <person name="Liao X.Y."/>
            <person name="Jiang Y.T."/>
            <person name="Yu X."/>
            <person name="Hao Y."/>
            <person name="Huang J."/>
            <person name="Zhao X.W."/>
            <person name="Ke S."/>
            <person name="Chen Y.Y."/>
            <person name="Wu W.L."/>
            <person name="Hsu J.L."/>
            <person name="Lin Y.F."/>
            <person name="Huang M.D."/>
            <person name="Li C.Y."/>
            <person name="Huang L."/>
            <person name="Wang Z.W."/>
            <person name="Zhao X."/>
            <person name="Zhong W.Y."/>
            <person name="Peng D.H."/>
            <person name="Ahmad S."/>
            <person name="Lan S."/>
            <person name="Zhang J.S."/>
            <person name="Tsai W.C."/>
            <person name="Van de Peer Y."/>
            <person name="Liu Z.J."/>
        </authorList>
    </citation>
    <scope>NUCLEOTIDE SEQUENCE</scope>
    <source>
        <strain evidence="8">SCP</strain>
    </source>
</reference>
<dbReference type="AlphaFoldDB" id="A0AAV9ACT8"/>
<dbReference type="GO" id="GO:0009535">
    <property type="term" value="C:chloroplast thylakoid membrane"/>
    <property type="evidence" value="ECO:0007669"/>
    <property type="project" value="UniProtKB-SubCell"/>
</dbReference>
<dbReference type="InterPro" id="IPR023222">
    <property type="entry name" value="PsbQ-like_dom_sf"/>
</dbReference>
<comment type="similarity">
    <text evidence="7">Belongs to the PsbQ family.</text>
</comment>
<accession>A0AAV9ACT8</accession>
<protein>
    <submittedName>
        <fullName evidence="8">Uncharacterized protein</fullName>
    </submittedName>
</protein>
<evidence type="ECO:0000256" key="7">
    <source>
        <dbReference type="ARBA" id="ARBA00035649"/>
    </source>
</evidence>
<gene>
    <name evidence="8" type="ORF">QJS04_geneDACA019568</name>
</gene>
<dbReference type="Pfam" id="PF05757">
    <property type="entry name" value="PsbQ"/>
    <property type="match status" value="1"/>
</dbReference>
<keyword evidence="9" id="KW-1185">Reference proteome</keyword>
<keyword evidence="4" id="KW-0809">Transit peptide</keyword>
<dbReference type="GO" id="GO:0005509">
    <property type="term" value="F:calcium ion binding"/>
    <property type="evidence" value="ECO:0007669"/>
    <property type="project" value="InterPro"/>
</dbReference>
<evidence type="ECO:0000256" key="5">
    <source>
        <dbReference type="ARBA" id="ARBA00023078"/>
    </source>
</evidence>
<dbReference type="GO" id="GO:0009654">
    <property type="term" value="C:photosystem II oxygen evolving complex"/>
    <property type="evidence" value="ECO:0007669"/>
    <property type="project" value="InterPro"/>
</dbReference>
<name>A0AAV9ACT8_ACOGR</name>
<dbReference type="PANTHER" id="PTHR33399:SF8">
    <property type="entry name" value="OS04G0522800 PROTEIN"/>
    <property type="match status" value="1"/>
</dbReference>
<dbReference type="PANTHER" id="PTHR33399">
    <property type="entry name" value="OXYGEN-EVOLVING ENHANCER PROTEIN 3-1, CHLOROPLASTIC"/>
    <property type="match status" value="1"/>
</dbReference>
<evidence type="ECO:0000256" key="3">
    <source>
        <dbReference type="ARBA" id="ARBA00022640"/>
    </source>
</evidence>